<comment type="caution">
    <text evidence="1">The sequence shown here is derived from an EMBL/GenBank/DDBJ whole genome shotgun (WGS) entry which is preliminary data.</text>
</comment>
<dbReference type="AlphaFoldDB" id="A0A317DXG8"/>
<protein>
    <submittedName>
        <fullName evidence="1">Uncharacterized protein</fullName>
    </submittedName>
</protein>
<dbReference type="Proteomes" id="UP000245461">
    <property type="component" value="Unassembled WGS sequence"/>
</dbReference>
<dbReference type="RefSeq" id="WP_109907676.1">
    <property type="nucleotide sequence ID" value="NZ_QGLE01000013.1"/>
</dbReference>
<evidence type="ECO:0000313" key="1">
    <source>
        <dbReference type="EMBL" id="PWR18630.1"/>
    </source>
</evidence>
<organism evidence="1 2">
    <name type="scientific">Zavarzinia aquatilis</name>
    <dbReference type="NCBI Taxonomy" id="2211142"/>
    <lineage>
        <taxon>Bacteria</taxon>
        <taxon>Pseudomonadati</taxon>
        <taxon>Pseudomonadota</taxon>
        <taxon>Alphaproteobacteria</taxon>
        <taxon>Rhodospirillales</taxon>
        <taxon>Zavarziniaceae</taxon>
        <taxon>Zavarzinia</taxon>
    </lineage>
</organism>
<dbReference type="EMBL" id="QGLE01000013">
    <property type="protein sequence ID" value="PWR18630.1"/>
    <property type="molecule type" value="Genomic_DNA"/>
</dbReference>
<sequence>MVELREEVVAVVATSAVDNDETGAVRDLLRPEAELLSLYDRLVAAQRLIVRARKAAPPVAVNGDFLARMGLAEPPAVVRPRHRPLWLVAAGLMAAAIGAVTLLTPADEGHYAPAGAGPVAAPLPDRLTLPDGEVLAARADAVLAQLPCRVFASAETRAIACLANDGTQQTILLEP</sequence>
<reference evidence="1 2" key="1">
    <citation type="submission" date="2018-05" db="EMBL/GenBank/DDBJ databases">
        <title>Zavarzinia sp. HR-AS.</title>
        <authorList>
            <person name="Lee Y."/>
            <person name="Jeon C.O."/>
        </authorList>
    </citation>
    <scope>NUCLEOTIDE SEQUENCE [LARGE SCALE GENOMIC DNA]</scope>
    <source>
        <strain evidence="1 2">HR-AS</strain>
    </source>
</reference>
<proteinExistence type="predicted"/>
<accession>A0A317DXG8</accession>
<evidence type="ECO:0000313" key="2">
    <source>
        <dbReference type="Proteomes" id="UP000245461"/>
    </source>
</evidence>
<keyword evidence="2" id="KW-1185">Reference proteome</keyword>
<name>A0A317DXG8_9PROT</name>
<gene>
    <name evidence="1" type="ORF">DKG74_18570</name>
</gene>